<sequence length="62" mass="6880">MSQQLHLFSSQSSSADSPELSGSILDQTRQLFHHQGSNAELIQRIQSVIKVIDERCATPVTK</sequence>
<reference evidence="2" key="1">
    <citation type="submission" date="2022-12" db="EMBL/GenBank/DDBJ databases">
        <title>Polyphasic identification of a Novel Hot-Spring Cyanobacterium Ocullathermofonsia sinensis gen nov. sp. nov. and Genomic Insights on its Adaptations to the Thermal Habitat.</title>
        <authorList>
            <person name="Daroch M."/>
            <person name="Tang J."/>
            <person name="Jiang Y."/>
        </authorList>
    </citation>
    <scope>NUCLEOTIDE SEQUENCE</scope>
    <source>
        <strain evidence="2">PKUAC-SCTA174</strain>
    </source>
</reference>
<dbReference type="EMBL" id="CP113797">
    <property type="protein sequence ID" value="WAL61282.1"/>
    <property type="molecule type" value="Genomic_DNA"/>
</dbReference>
<dbReference type="Proteomes" id="UP001163152">
    <property type="component" value="Chromosome"/>
</dbReference>
<dbReference type="AlphaFoldDB" id="A0A9E8ZE35"/>
<evidence type="ECO:0000313" key="2">
    <source>
        <dbReference type="EMBL" id="WAL61282.1"/>
    </source>
</evidence>
<gene>
    <name evidence="2" type="ORF">OXH18_04585</name>
</gene>
<name>A0A9E8ZE35_9CYAN</name>
<accession>A0A9E8ZE35</accession>
<keyword evidence="3" id="KW-1185">Reference proteome</keyword>
<dbReference type="KEGG" id="tsin:OXH18_04585"/>
<evidence type="ECO:0000313" key="3">
    <source>
        <dbReference type="Proteomes" id="UP001163152"/>
    </source>
</evidence>
<evidence type="ECO:0000256" key="1">
    <source>
        <dbReference type="SAM" id="MobiDB-lite"/>
    </source>
</evidence>
<dbReference type="RefSeq" id="WP_268611236.1">
    <property type="nucleotide sequence ID" value="NZ_CP113797.1"/>
</dbReference>
<protein>
    <submittedName>
        <fullName evidence="2">Uncharacterized protein</fullName>
    </submittedName>
</protein>
<proteinExistence type="predicted"/>
<feature type="region of interest" description="Disordered" evidence="1">
    <location>
        <begin position="1"/>
        <end position="21"/>
    </location>
</feature>
<organism evidence="2 3">
    <name type="scientific">Thermocoleostomius sinensis A174</name>
    <dbReference type="NCBI Taxonomy" id="2016057"/>
    <lineage>
        <taxon>Bacteria</taxon>
        <taxon>Bacillati</taxon>
        <taxon>Cyanobacteriota</taxon>
        <taxon>Cyanophyceae</taxon>
        <taxon>Oculatellales</taxon>
        <taxon>Oculatellaceae</taxon>
        <taxon>Thermocoleostomius</taxon>
    </lineage>
</organism>